<dbReference type="Gene3D" id="3.30.200.20">
    <property type="entry name" value="Phosphorylase Kinase, domain 1"/>
    <property type="match status" value="1"/>
</dbReference>
<dbReference type="InterPro" id="IPR011009">
    <property type="entry name" value="Kinase-like_dom_sf"/>
</dbReference>
<evidence type="ECO:0000256" key="1">
    <source>
        <dbReference type="SAM" id="Phobius"/>
    </source>
</evidence>
<dbReference type="AlphaFoldDB" id="A0ABD3TRX0"/>
<keyword evidence="3" id="KW-1185">Reference proteome</keyword>
<accession>A0ABD3TRX0</accession>
<name>A0ABD3TRX0_9LAMI</name>
<comment type="caution">
    <text evidence="2">The sequence shown here is derived from an EMBL/GenBank/DDBJ whole genome shotgun (WGS) entry which is preliminary data.</text>
</comment>
<keyword evidence="1" id="KW-1133">Transmembrane helix</keyword>
<evidence type="ECO:0000313" key="2">
    <source>
        <dbReference type="EMBL" id="KAL3838978.1"/>
    </source>
</evidence>
<protein>
    <submittedName>
        <fullName evidence="2">Uncharacterized protein</fullName>
    </submittedName>
</protein>
<dbReference type="SUPFAM" id="SSF56112">
    <property type="entry name" value="Protein kinase-like (PK-like)"/>
    <property type="match status" value="1"/>
</dbReference>
<reference evidence="2 3" key="1">
    <citation type="submission" date="2024-12" db="EMBL/GenBank/DDBJ databases">
        <title>The unique morphological basis and parallel evolutionary history of personate flowers in Penstemon.</title>
        <authorList>
            <person name="Depatie T.H."/>
            <person name="Wessinger C.A."/>
        </authorList>
    </citation>
    <scope>NUCLEOTIDE SEQUENCE [LARGE SCALE GENOMIC DNA]</scope>
    <source>
        <strain evidence="2">WTNN_2</strain>
        <tissue evidence="2">Leaf</tissue>
    </source>
</reference>
<dbReference type="Proteomes" id="UP001634393">
    <property type="component" value="Unassembled WGS sequence"/>
</dbReference>
<keyword evidence="1" id="KW-0472">Membrane</keyword>
<gene>
    <name evidence="2" type="ORF">ACJIZ3_023569</name>
</gene>
<sequence length="72" mass="8531">MFYWKVVWLHLQTCSPKCIQSSSYGEVYRGDWHGTEVAVKKFLDQDLTVSFMASIHSFSFWSLILHITYSRH</sequence>
<organism evidence="2 3">
    <name type="scientific">Penstemon smallii</name>
    <dbReference type="NCBI Taxonomy" id="265156"/>
    <lineage>
        <taxon>Eukaryota</taxon>
        <taxon>Viridiplantae</taxon>
        <taxon>Streptophyta</taxon>
        <taxon>Embryophyta</taxon>
        <taxon>Tracheophyta</taxon>
        <taxon>Spermatophyta</taxon>
        <taxon>Magnoliopsida</taxon>
        <taxon>eudicotyledons</taxon>
        <taxon>Gunneridae</taxon>
        <taxon>Pentapetalae</taxon>
        <taxon>asterids</taxon>
        <taxon>lamiids</taxon>
        <taxon>Lamiales</taxon>
        <taxon>Plantaginaceae</taxon>
        <taxon>Cheloneae</taxon>
        <taxon>Penstemon</taxon>
    </lineage>
</organism>
<dbReference type="EMBL" id="JBJXBP010000003">
    <property type="protein sequence ID" value="KAL3838978.1"/>
    <property type="molecule type" value="Genomic_DNA"/>
</dbReference>
<keyword evidence="1" id="KW-0812">Transmembrane</keyword>
<evidence type="ECO:0000313" key="3">
    <source>
        <dbReference type="Proteomes" id="UP001634393"/>
    </source>
</evidence>
<proteinExistence type="predicted"/>
<feature type="transmembrane region" description="Helical" evidence="1">
    <location>
        <begin position="49"/>
        <end position="69"/>
    </location>
</feature>